<keyword evidence="5" id="KW-1185">Reference proteome</keyword>
<reference evidence="4" key="1">
    <citation type="submission" date="2022-02" db="EMBL/GenBank/DDBJ databases">
        <title>Paenibacillus sp. MBLB1832 Whole Genome Shotgun Sequencing.</title>
        <authorList>
            <person name="Hwang C.Y."/>
            <person name="Cho E.-S."/>
            <person name="Seo M.-J."/>
        </authorList>
    </citation>
    <scope>NUCLEOTIDE SEQUENCE</scope>
    <source>
        <strain evidence="4">MBLB1832</strain>
    </source>
</reference>
<keyword evidence="1 3" id="KW-0732">Signal</keyword>
<dbReference type="AlphaFoldDB" id="A0AA96LQF7"/>
<dbReference type="Proteomes" id="UP001304650">
    <property type="component" value="Chromosome"/>
</dbReference>
<evidence type="ECO:0000256" key="2">
    <source>
        <dbReference type="SAM" id="MobiDB-lite"/>
    </source>
</evidence>
<dbReference type="EMBL" id="CP130319">
    <property type="protein sequence ID" value="WNR45353.1"/>
    <property type="molecule type" value="Genomic_DNA"/>
</dbReference>
<dbReference type="PIRSF" id="PIRSF002825">
    <property type="entry name" value="CfbpA"/>
    <property type="match status" value="1"/>
</dbReference>
<sequence>MKNAKLLKTLSMGLVLTVALTGCGSTKDEQASKPASTEAASKTAAPKKDLSGKLVLYTGAGPEITDPLLEGFKKQYPNIKPEIVKSGSGELLARIKAEKDNPGGDLLLGGEPYSFDIQKSFFEPYESPTDKEMIRQDPNHIWHIWTFMPQAILVNTKLLKDSSQWPTSIKDLADPKWKAQKIAFADPGKSGTGAGILNGIVSLYDWDFVQQMLKNVEVSPGSDAMFAAVKDGAVPVGFINEDLGAKWEQTNLPVKMIFPSDGVTNVLDSMAIIKGAKDMDNAKAFVDYMGSKEAHEILKDKILRRSTRKDVQPPAGMQDLSKLKMIENKQLSRDELSTNFNDRLEKARK</sequence>
<proteinExistence type="predicted"/>
<dbReference type="InterPro" id="IPR026045">
    <property type="entry name" value="Ferric-bd"/>
</dbReference>
<dbReference type="Pfam" id="PF13343">
    <property type="entry name" value="SBP_bac_6"/>
    <property type="match status" value="1"/>
</dbReference>
<gene>
    <name evidence="4" type="ORF">MJB10_04230</name>
</gene>
<dbReference type="PANTHER" id="PTHR30006:SF24">
    <property type="entry name" value="SLL0237 PROTEIN"/>
    <property type="match status" value="1"/>
</dbReference>
<evidence type="ECO:0000313" key="4">
    <source>
        <dbReference type="EMBL" id="WNR45353.1"/>
    </source>
</evidence>
<evidence type="ECO:0000256" key="3">
    <source>
        <dbReference type="SAM" id="SignalP"/>
    </source>
</evidence>
<dbReference type="KEGG" id="proo:MJB10_04230"/>
<dbReference type="Gene3D" id="3.40.190.10">
    <property type="entry name" value="Periplasmic binding protein-like II"/>
    <property type="match status" value="2"/>
</dbReference>
<dbReference type="SUPFAM" id="SSF53850">
    <property type="entry name" value="Periplasmic binding protein-like II"/>
    <property type="match status" value="1"/>
</dbReference>
<accession>A0AA96LQF7</accession>
<organism evidence="4 5">
    <name type="scientific">Paenibacillus roseopurpureus</name>
    <dbReference type="NCBI Taxonomy" id="2918901"/>
    <lineage>
        <taxon>Bacteria</taxon>
        <taxon>Bacillati</taxon>
        <taxon>Bacillota</taxon>
        <taxon>Bacilli</taxon>
        <taxon>Bacillales</taxon>
        <taxon>Paenibacillaceae</taxon>
        <taxon>Paenibacillus</taxon>
    </lineage>
</organism>
<dbReference type="RefSeq" id="WP_314802030.1">
    <property type="nucleotide sequence ID" value="NZ_CP130319.1"/>
</dbReference>
<protein>
    <submittedName>
        <fullName evidence="4">Extracellular solute-binding protein</fullName>
    </submittedName>
</protein>
<dbReference type="PROSITE" id="PS51257">
    <property type="entry name" value="PROKAR_LIPOPROTEIN"/>
    <property type="match status" value="1"/>
</dbReference>
<dbReference type="PANTHER" id="PTHR30006">
    <property type="entry name" value="THIAMINE-BINDING PERIPLASMIC PROTEIN-RELATED"/>
    <property type="match status" value="1"/>
</dbReference>
<feature type="signal peptide" evidence="3">
    <location>
        <begin position="1"/>
        <end position="21"/>
    </location>
</feature>
<feature type="chain" id="PRO_5041720505" evidence="3">
    <location>
        <begin position="22"/>
        <end position="349"/>
    </location>
</feature>
<evidence type="ECO:0000313" key="5">
    <source>
        <dbReference type="Proteomes" id="UP001304650"/>
    </source>
</evidence>
<feature type="region of interest" description="Disordered" evidence="2">
    <location>
        <begin position="25"/>
        <end position="44"/>
    </location>
</feature>
<name>A0AA96LQF7_9BACL</name>
<evidence type="ECO:0000256" key="1">
    <source>
        <dbReference type="ARBA" id="ARBA00022729"/>
    </source>
</evidence>